<dbReference type="EMBL" id="LAZR01000530">
    <property type="protein sequence ID" value="KKN65252.1"/>
    <property type="molecule type" value="Genomic_DNA"/>
</dbReference>
<reference evidence="4" key="1">
    <citation type="journal article" date="2015" name="Nature">
        <title>Complex archaea that bridge the gap between prokaryotes and eukaryotes.</title>
        <authorList>
            <person name="Spang A."/>
            <person name="Saw J.H."/>
            <person name="Jorgensen S.L."/>
            <person name="Zaremba-Niedzwiedzka K."/>
            <person name="Martijn J."/>
            <person name="Lind A.E."/>
            <person name="van Eijk R."/>
            <person name="Schleper C."/>
            <person name="Guy L."/>
            <person name="Ettema T.J."/>
        </authorList>
    </citation>
    <scope>NUCLEOTIDE SEQUENCE</scope>
</reference>
<protein>
    <recommendedName>
        <fullName evidence="3">Ketoreductase domain-containing protein</fullName>
    </recommendedName>
</protein>
<organism evidence="4">
    <name type="scientific">marine sediment metagenome</name>
    <dbReference type="NCBI Taxonomy" id="412755"/>
    <lineage>
        <taxon>unclassified sequences</taxon>
        <taxon>metagenomes</taxon>
        <taxon>ecological metagenomes</taxon>
    </lineage>
</organism>
<name>A0A0F9SRY1_9ZZZZ</name>
<gene>
    <name evidence="4" type="ORF">LCGC14_0483530</name>
</gene>
<dbReference type="InterPro" id="IPR002347">
    <property type="entry name" value="SDR_fam"/>
</dbReference>
<dbReference type="SUPFAM" id="SSF51735">
    <property type="entry name" value="NAD(P)-binding Rossmann-fold domains"/>
    <property type="match status" value="1"/>
</dbReference>
<dbReference type="InterPro" id="IPR057326">
    <property type="entry name" value="KR_dom"/>
</dbReference>
<accession>A0A0F9SRY1</accession>
<dbReference type="PRINTS" id="PR00081">
    <property type="entry name" value="GDHRDH"/>
</dbReference>
<dbReference type="AlphaFoldDB" id="A0A0F9SRY1"/>
<proteinExistence type="inferred from homology"/>
<dbReference type="Pfam" id="PF00106">
    <property type="entry name" value="adh_short"/>
    <property type="match status" value="1"/>
</dbReference>
<evidence type="ECO:0000313" key="4">
    <source>
        <dbReference type="EMBL" id="KKN65252.1"/>
    </source>
</evidence>
<feature type="domain" description="Ketoreductase" evidence="3">
    <location>
        <begin position="7"/>
        <end position="204"/>
    </location>
</feature>
<keyword evidence="2" id="KW-0560">Oxidoreductase</keyword>
<dbReference type="PRINTS" id="PR00080">
    <property type="entry name" value="SDRFAMILY"/>
</dbReference>
<dbReference type="PANTHER" id="PTHR45024">
    <property type="entry name" value="DEHYDROGENASES, SHORT CHAIN"/>
    <property type="match status" value="1"/>
</dbReference>
<evidence type="ECO:0000259" key="3">
    <source>
        <dbReference type="SMART" id="SM00822"/>
    </source>
</evidence>
<dbReference type="Gene3D" id="3.40.50.720">
    <property type="entry name" value="NAD(P)-binding Rossmann-like Domain"/>
    <property type="match status" value="2"/>
</dbReference>
<dbReference type="SMART" id="SM00822">
    <property type="entry name" value="PKS_KR"/>
    <property type="match status" value="1"/>
</dbReference>
<dbReference type="InterPro" id="IPR051687">
    <property type="entry name" value="Peroxisomal_Beta-Oxidation"/>
</dbReference>
<evidence type="ECO:0000256" key="2">
    <source>
        <dbReference type="ARBA" id="ARBA00023002"/>
    </source>
</evidence>
<evidence type="ECO:0000256" key="1">
    <source>
        <dbReference type="ARBA" id="ARBA00006484"/>
    </source>
</evidence>
<dbReference type="GO" id="GO:0016491">
    <property type="term" value="F:oxidoreductase activity"/>
    <property type="evidence" value="ECO:0007669"/>
    <property type="project" value="UniProtKB-KW"/>
</dbReference>
<comment type="caution">
    <text evidence="4">The sequence shown here is derived from an EMBL/GenBank/DDBJ whole genome shotgun (WGS) entry which is preliminary data.</text>
</comment>
<sequence>MALLEGKVAIITGAGRGLGAAYARLLSAEGAAVVVNDLGRDEKGALTADSVVAEIVAAGGQAAAHGEDISTVAGGQSLLATALEAFGRADILINNAGILRDKSFVKLSESDWDAVLQVNLKSMYAVTQPVFAWMKENGGGVIVNTASTSGLVGNFGQANYAAAKCGAWGFSNVLAIEGLKSGIRVWTLAPAAVSALTAPLMDEETKLQMAPEHVAEVVLYMVSELSGSRTGHCLFASGHSVRELKLVSAEGIQGGGYDSQFSARRITAEESNVYRPEAALTIMDFAK</sequence>
<comment type="similarity">
    <text evidence="1">Belongs to the short-chain dehydrogenases/reductases (SDR) family.</text>
</comment>
<dbReference type="PANTHER" id="PTHR45024:SF2">
    <property type="entry name" value="SCP2 DOMAIN-CONTAINING PROTEIN"/>
    <property type="match status" value="1"/>
</dbReference>
<dbReference type="InterPro" id="IPR036291">
    <property type="entry name" value="NAD(P)-bd_dom_sf"/>
</dbReference>